<dbReference type="KEGG" id="afx:JZ786_22005"/>
<dbReference type="Proteomes" id="UP000663505">
    <property type="component" value="Chromosome"/>
</dbReference>
<feature type="domain" description="Peptidoglycan beta-N-acetylmuramidase NamZ N-terminal" evidence="1">
    <location>
        <begin position="22"/>
        <end position="222"/>
    </location>
</feature>
<accession>A0A9X7VXW6</accession>
<evidence type="ECO:0000259" key="2">
    <source>
        <dbReference type="Pfam" id="PF20732"/>
    </source>
</evidence>
<proteinExistence type="predicted"/>
<dbReference type="Pfam" id="PF07075">
    <property type="entry name" value="NamZ_N"/>
    <property type="match status" value="1"/>
</dbReference>
<evidence type="ECO:0000313" key="3">
    <source>
        <dbReference type="EMBL" id="QSO47053.1"/>
    </source>
</evidence>
<dbReference type="RefSeq" id="WP_206656417.1">
    <property type="nucleotide sequence ID" value="NZ_CP071182.1"/>
</dbReference>
<organism evidence="3 4">
    <name type="scientific">Alicyclobacillus mengziensis</name>
    <dbReference type="NCBI Taxonomy" id="2931921"/>
    <lineage>
        <taxon>Bacteria</taxon>
        <taxon>Bacillati</taxon>
        <taxon>Bacillota</taxon>
        <taxon>Bacilli</taxon>
        <taxon>Bacillales</taxon>
        <taxon>Alicyclobacillaceae</taxon>
        <taxon>Alicyclobacillus</taxon>
    </lineage>
</organism>
<dbReference type="Gene3D" id="3.90.1150.140">
    <property type="match status" value="1"/>
</dbReference>
<dbReference type="PIRSF" id="PIRSF016719">
    <property type="entry name" value="UCP016719"/>
    <property type="match status" value="1"/>
</dbReference>
<dbReference type="InterPro" id="IPR048502">
    <property type="entry name" value="NamZ_N"/>
</dbReference>
<dbReference type="AlphaFoldDB" id="A0A9X7VXW6"/>
<dbReference type="GO" id="GO:0033922">
    <property type="term" value="F:peptidoglycan beta-N-acetylmuramidase activity"/>
    <property type="evidence" value="ECO:0007669"/>
    <property type="project" value="InterPro"/>
</dbReference>
<keyword evidence="4" id="KW-1185">Reference proteome</keyword>
<gene>
    <name evidence="3" type="ORF">JZ786_22005</name>
</gene>
<sequence length="384" mass="42857">MIRLGIEELLTNEAHLIRGKSVGLVSNYTVTDARLKPVIQRLAESETWKLTKLFGPEHGVKNSAKEGEHVDFSLDEETGLPAYSLYGPNKKPTQEMLADLDVLVVDLHDIGSRYYTNMNTLAYCMEACAEAGLPCVVPDRPNPIDGVTREGNILDMDYQSFVGMHKIPNRHGLTMGELALFINARLRKPCDLKVVKMTGWSRHMLLSDTEIPFVPSSPNTTSLHMCLLYPGTCLFEGVNVSLGRGTTHPFEYIGAPFVKAHELTNWFNQQGLPGVVGRPIYFVPTYSQYTGELCEGVALHVTDALALNSVRTGITLLQGVATLYQNDFEFLGLDRPGKPFIDLLAGNNRLRAYVQEGRALDYLEESRDELKTFNADIRDIELYE</sequence>
<reference evidence="3 4" key="1">
    <citation type="submission" date="2021-02" db="EMBL/GenBank/DDBJ databases">
        <title>Alicyclobacillus curvatus sp. nov. and Alicyclobacillus mengziensis sp. nov., two acidophilic bacteria isolated from acid mine drainage.</title>
        <authorList>
            <person name="Huang Y."/>
        </authorList>
    </citation>
    <scope>NUCLEOTIDE SEQUENCE [LARGE SCALE GENOMIC DNA]</scope>
    <source>
        <strain evidence="3 4">S30H14</strain>
    </source>
</reference>
<dbReference type="InterPro" id="IPR008302">
    <property type="entry name" value="NamZ"/>
</dbReference>
<dbReference type="InterPro" id="IPR048503">
    <property type="entry name" value="NamZ_C"/>
</dbReference>
<feature type="domain" description="Peptidoglycan beta-N-acetylmuramidase NamZ C-terminal" evidence="2">
    <location>
        <begin position="227"/>
        <end position="383"/>
    </location>
</feature>
<protein>
    <submittedName>
        <fullName evidence="3">DUF1343 domain-containing protein</fullName>
    </submittedName>
</protein>
<evidence type="ECO:0000259" key="1">
    <source>
        <dbReference type="Pfam" id="PF07075"/>
    </source>
</evidence>
<dbReference type="PANTHER" id="PTHR42915:SF1">
    <property type="entry name" value="PEPTIDOGLYCAN BETA-N-ACETYLMURAMIDASE NAMZ"/>
    <property type="match status" value="1"/>
</dbReference>
<dbReference type="Gene3D" id="3.40.50.12170">
    <property type="entry name" value="Uncharacterised protein PF07075, DUF1343"/>
    <property type="match status" value="1"/>
</dbReference>
<dbReference type="PANTHER" id="PTHR42915">
    <property type="entry name" value="HYPOTHETICAL 460 KDA PROTEIN IN FEUA-SIGW INTERGENIC REGION [PRECURSOR]"/>
    <property type="match status" value="1"/>
</dbReference>
<dbReference type="EMBL" id="CP071182">
    <property type="protein sequence ID" value="QSO47053.1"/>
    <property type="molecule type" value="Genomic_DNA"/>
</dbReference>
<dbReference type="Pfam" id="PF20732">
    <property type="entry name" value="NamZ_C"/>
    <property type="match status" value="1"/>
</dbReference>
<name>A0A9X7VXW6_9BACL</name>
<evidence type="ECO:0000313" key="4">
    <source>
        <dbReference type="Proteomes" id="UP000663505"/>
    </source>
</evidence>